<dbReference type="GO" id="GO:0006298">
    <property type="term" value="P:mismatch repair"/>
    <property type="evidence" value="ECO:0007669"/>
    <property type="project" value="InterPro"/>
</dbReference>
<dbReference type="Gene3D" id="3.40.950.10">
    <property type="entry name" value="Fe-only Hydrogenase (Larger Subunit), Chain L, domain 3"/>
    <property type="match status" value="2"/>
</dbReference>
<dbReference type="EMBL" id="BLLF01004995">
    <property type="protein sequence ID" value="GFH30573.1"/>
    <property type="molecule type" value="Genomic_DNA"/>
</dbReference>
<dbReference type="InterPro" id="IPR014762">
    <property type="entry name" value="DNA_mismatch_repair_CS"/>
</dbReference>
<evidence type="ECO:0000313" key="4">
    <source>
        <dbReference type="EMBL" id="GFH30573.1"/>
    </source>
</evidence>
<dbReference type="InterPro" id="IPR009016">
    <property type="entry name" value="Fe_hydrogenase"/>
</dbReference>
<accession>A0A6A0AE19</accession>
<sequence>MLASACPGWVCYAEKTQSESLLPFIASTKSPQAVMGSLVKRVLAPRLGVIDPAKLYHCTVMPCYDKKLEASRTELTLEGTQAQGASGGYADFVFRTAAEQLFGRHLPPGPLPYQTLRNADFQEVLLRDEASGEVLLRCAIANGFRNIQTLMRKIRMGRCEYDYIEVRLKEYGSQLIEVSDNGSGVKAEDYQALTLKYHTSKLQTFADLAGLNTFGFRGEALSSLCALAHVSVVTCTQGQEAGVRLEYAHSGQLVSQEPCPRAVGTTVALKALFSTLPVRHK</sequence>
<protein>
    <submittedName>
        <fullName evidence="4">DNA_mis_repair domain-containing protein</fullName>
    </submittedName>
</protein>
<dbReference type="GO" id="GO:0032389">
    <property type="term" value="C:MutLalpha complex"/>
    <property type="evidence" value="ECO:0007669"/>
    <property type="project" value="TreeGrafter"/>
</dbReference>
<proteinExistence type="inferred from homology"/>
<keyword evidence="5" id="KW-1185">Reference proteome</keyword>
<dbReference type="SUPFAM" id="SSF55874">
    <property type="entry name" value="ATPase domain of HSP90 chaperone/DNA topoisomerase II/histidine kinase"/>
    <property type="match status" value="1"/>
</dbReference>
<dbReference type="GO" id="GO:0140664">
    <property type="term" value="F:ATP-dependent DNA damage sensor activity"/>
    <property type="evidence" value="ECO:0007669"/>
    <property type="project" value="InterPro"/>
</dbReference>
<dbReference type="InterPro" id="IPR036890">
    <property type="entry name" value="HATPase_C_sf"/>
</dbReference>
<dbReference type="Proteomes" id="UP000485058">
    <property type="component" value="Unassembled WGS sequence"/>
</dbReference>
<organism evidence="4 5">
    <name type="scientific">Haematococcus lacustris</name>
    <name type="common">Green alga</name>
    <name type="synonym">Haematococcus pluvialis</name>
    <dbReference type="NCBI Taxonomy" id="44745"/>
    <lineage>
        <taxon>Eukaryota</taxon>
        <taxon>Viridiplantae</taxon>
        <taxon>Chlorophyta</taxon>
        <taxon>core chlorophytes</taxon>
        <taxon>Chlorophyceae</taxon>
        <taxon>CS clade</taxon>
        <taxon>Chlamydomonadales</taxon>
        <taxon>Haematococcaceae</taxon>
        <taxon>Haematococcus</taxon>
    </lineage>
</organism>
<gene>
    <name evidence="4" type="ORF">HaLaN_29453</name>
</gene>
<evidence type="ECO:0000256" key="2">
    <source>
        <dbReference type="ARBA" id="ARBA00006596"/>
    </source>
</evidence>
<dbReference type="InterPro" id="IPR004108">
    <property type="entry name" value="Fe_hydrogenase_lsu_C"/>
</dbReference>
<feature type="non-terminal residue" evidence="4">
    <location>
        <position position="1"/>
    </location>
</feature>
<dbReference type="AlphaFoldDB" id="A0A6A0AE19"/>
<dbReference type="PANTHER" id="PTHR10073">
    <property type="entry name" value="DNA MISMATCH REPAIR PROTEIN MLH, PMS, MUTL"/>
    <property type="match status" value="1"/>
</dbReference>
<dbReference type="Pfam" id="PF02906">
    <property type="entry name" value="Fe_hyd_lg_C"/>
    <property type="match status" value="2"/>
</dbReference>
<feature type="domain" description="Iron hydrogenase large subunit C-terminal" evidence="3">
    <location>
        <begin position="81"/>
        <end position="167"/>
    </location>
</feature>
<name>A0A6A0AE19_HAELA</name>
<comment type="caution">
    <text evidence="4">The sequence shown here is derived from an EMBL/GenBank/DDBJ whole genome shotgun (WGS) entry which is preliminary data.</text>
</comment>
<dbReference type="PANTHER" id="PTHR10073:SF52">
    <property type="entry name" value="MISMATCH REPAIR ENDONUCLEASE PMS2"/>
    <property type="match status" value="1"/>
</dbReference>
<dbReference type="GO" id="GO:0016887">
    <property type="term" value="F:ATP hydrolysis activity"/>
    <property type="evidence" value="ECO:0007669"/>
    <property type="project" value="InterPro"/>
</dbReference>
<dbReference type="SUPFAM" id="SSF53920">
    <property type="entry name" value="Fe-only hydrogenase"/>
    <property type="match status" value="1"/>
</dbReference>
<comment type="similarity">
    <text evidence="1">Belongs to the DNA mismatch repair MutL/HexB family.</text>
</comment>
<evidence type="ECO:0000256" key="1">
    <source>
        <dbReference type="ARBA" id="ARBA00006082"/>
    </source>
</evidence>
<evidence type="ECO:0000259" key="3">
    <source>
        <dbReference type="Pfam" id="PF02906"/>
    </source>
</evidence>
<dbReference type="InterPro" id="IPR038973">
    <property type="entry name" value="MutL/Mlh/Pms-like"/>
</dbReference>
<evidence type="ECO:0000313" key="5">
    <source>
        <dbReference type="Proteomes" id="UP000485058"/>
    </source>
</evidence>
<feature type="non-terminal residue" evidence="4">
    <location>
        <position position="281"/>
    </location>
</feature>
<comment type="similarity">
    <text evidence="2">Belongs to the NARF family.</text>
</comment>
<dbReference type="Gene3D" id="3.30.565.10">
    <property type="entry name" value="Histidine kinase-like ATPase, C-terminal domain"/>
    <property type="match status" value="1"/>
</dbReference>
<dbReference type="PROSITE" id="PS00058">
    <property type="entry name" value="DNA_MISMATCH_REPAIR_1"/>
    <property type="match status" value="1"/>
</dbReference>
<reference evidence="4 5" key="1">
    <citation type="submission" date="2020-02" db="EMBL/GenBank/DDBJ databases">
        <title>Draft genome sequence of Haematococcus lacustris strain NIES-144.</title>
        <authorList>
            <person name="Morimoto D."/>
            <person name="Nakagawa S."/>
            <person name="Yoshida T."/>
            <person name="Sawayama S."/>
        </authorList>
    </citation>
    <scope>NUCLEOTIDE SEQUENCE [LARGE SCALE GENOMIC DNA]</scope>
    <source>
        <strain evidence="4 5">NIES-144</strain>
    </source>
</reference>
<feature type="domain" description="Iron hydrogenase large subunit C-terminal" evidence="3">
    <location>
        <begin position="1"/>
        <end position="76"/>
    </location>
</feature>